<dbReference type="Gene3D" id="1.10.8.430">
    <property type="entry name" value="Helical domain of apoptotic protease-activating factors"/>
    <property type="match status" value="1"/>
</dbReference>
<feature type="non-terminal residue" evidence="3">
    <location>
        <position position="1"/>
    </location>
</feature>
<dbReference type="GO" id="GO:0043531">
    <property type="term" value="F:ADP binding"/>
    <property type="evidence" value="ECO:0007669"/>
    <property type="project" value="InterPro"/>
</dbReference>
<dbReference type="AlphaFoldDB" id="U5XJX0"/>
<dbReference type="InterPro" id="IPR042197">
    <property type="entry name" value="Apaf_helical"/>
</dbReference>
<dbReference type="GO" id="GO:0006952">
    <property type="term" value="P:defense response"/>
    <property type="evidence" value="ECO:0007669"/>
    <property type="project" value="UniProtKB-KW"/>
</dbReference>
<protein>
    <submittedName>
        <fullName evidence="3">NonTIR-NBS-LRR disease resistance protein</fullName>
    </submittedName>
</protein>
<dbReference type="PANTHER" id="PTHR36766:SF70">
    <property type="entry name" value="DISEASE RESISTANCE PROTEIN RGA4"/>
    <property type="match status" value="1"/>
</dbReference>
<sequence>GGVGKTTLYRMIYTSSRVKEHFDKPAWVCVSQKFSAVDLLTSIMEQIMGGRVGFNIRQCEVGKEIHDFLLKKRYLVVLDDVWETDTWEQIKKPFPWFAPGSRVLITTRDEDTAQHIQPTHVHHLKKLDSEKAWELFSSKALPRSAVCDVDDFEELGSFVLDYCGGLPLAL</sequence>
<reference evidence="3" key="1">
    <citation type="submission" date="2013-07" db="EMBL/GenBank/DDBJ databases">
        <title>non-TIR NBS-LRR class resistance gene sequences of Allium sativum.</title>
        <authorList>
            <person name="Nanda S."/>
            <person name="Rout E."/>
            <person name="Nayak S."/>
            <person name="Joshi R.K."/>
        </authorList>
    </citation>
    <scope>NUCLEOTIDE SEQUENCE</scope>
</reference>
<feature type="non-terminal residue" evidence="3">
    <location>
        <position position="170"/>
    </location>
</feature>
<accession>U5XJX0</accession>
<evidence type="ECO:0000256" key="1">
    <source>
        <dbReference type="ARBA" id="ARBA00022821"/>
    </source>
</evidence>
<dbReference type="SUPFAM" id="SSF52540">
    <property type="entry name" value="P-loop containing nucleoside triphosphate hydrolases"/>
    <property type="match status" value="1"/>
</dbReference>
<dbReference type="PRINTS" id="PR00364">
    <property type="entry name" value="DISEASERSIST"/>
</dbReference>
<dbReference type="FunFam" id="3.40.50.300:FF:001091">
    <property type="entry name" value="Probable disease resistance protein At1g61300"/>
    <property type="match status" value="1"/>
</dbReference>
<dbReference type="InterPro" id="IPR027417">
    <property type="entry name" value="P-loop_NTPase"/>
</dbReference>
<evidence type="ECO:0000259" key="2">
    <source>
        <dbReference type="Pfam" id="PF00931"/>
    </source>
</evidence>
<evidence type="ECO:0000313" key="3">
    <source>
        <dbReference type="EMBL" id="AGZ61961.1"/>
    </source>
</evidence>
<dbReference type="Gene3D" id="3.40.50.300">
    <property type="entry name" value="P-loop containing nucleotide triphosphate hydrolases"/>
    <property type="match status" value="1"/>
</dbReference>
<feature type="domain" description="NB-ARC" evidence="2">
    <location>
        <begin position="1"/>
        <end position="144"/>
    </location>
</feature>
<dbReference type="Pfam" id="PF00931">
    <property type="entry name" value="NB-ARC"/>
    <property type="match status" value="1"/>
</dbReference>
<dbReference type="EMBL" id="KF373067">
    <property type="protein sequence ID" value="AGZ61961.1"/>
    <property type="molecule type" value="Genomic_DNA"/>
</dbReference>
<proteinExistence type="predicted"/>
<keyword evidence="1" id="KW-0611">Plant defense</keyword>
<dbReference type="PANTHER" id="PTHR36766">
    <property type="entry name" value="PLANT BROAD-SPECTRUM MILDEW RESISTANCE PROTEIN RPW8"/>
    <property type="match status" value="1"/>
</dbReference>
<organism evidence="3">
    <name type="scientific">Allium sativum</name>
    <name type="common">Garlic</name>
    <dbReference type="NCBI Taxonomy" id="4682"/>
    <lineage>
        <taxon>Eukaryota</taxon>
        <taxon>Viridiplantae</taxon>
        <taxon>Streptophyta</taxon>
        <taxon>Embryophyta</taxon>
        <taxon>Tracheophyta</taxon>
        <taxon>Spermatophyta</taxon>
        <taxon>Magnoliopsida</taxon>
        <taxon>Liliopsida</taxon>
        <taxon>Asparagales</taxon>
        <taxon>Amaryllidaceae</taxon>
        <taxon>Allioideae</taxon>
        <taxon>Allieae</taxon>
        <taxon>Allium</taxon>
    </lineage>
</organism>
<name>U5XJX0_ALLSA</name>
<dbReference type="InterPro" id="IPR002182">
    <property type="entry name" value="NB-ARC"/>
</dbReference>